<proteinExistence type="predicted"/>
<dbReference type="InterPro" id="IPR007577">
    <property type="entry name" value="GlycoTrfase_DXD_sugar-bd_CS"/>
</dbReference>
<evidence type="ECO:0000313" key="1">
    <source>
        <dbReference type="Proteomes" id="UP000504606"/>
    </source>
</evidence>
<dbReference type="PANTHER" id="PTHR46830:SF1">
    <property type="entry name" value="ALPHA-1,4-N-ACETYLGLUCOSAMINYLTRANSFERASE"/>
    <property type="match status" value="1"/>
</dbReference>
<organism evidence="1 2">
    <name type="scientific">Frankliniella occidentalis</name>
    <name type="common">Western flower thrips</name>
    <name type="synonym">Euthrips occidentalis</name>
    <dbReference type="NCBI Taxonomy" id="133901"/>
    <lineage>
        <taxon>Eukaryota</taxon>
        <taxon>Metazoa</taxon>
        <taxon>Ecdysozoa</taxon>
        <taxon>Arthropoda</taxon>
        <taxon>Hexapoda</taxon>
        <taxon>Insecta</taxon>
        <taxon>Pterygota</taxon>
        <taxon>Neoptera</taxon>
        <taxon>Paraneoptera</taxon>
        <taxon>Thysanoptera</taxon>
        <taxon>Terebrantia</taxon>
        <taxon>Thripoidea</taxon>
        <taxon>Thripidae</taxon>
        <taxon>Frankliniella</taxon>
    </lineage>
</organism>
<dbReference type="Pfam" id="PF04488">
    <property type="entry name" value="Gly_transf_sug"/>
    <property type="match status" value="1"/>
</dbReference>
<protein>
    <submittedName>
        <fullName evidence="2">Uncharacterized protein LOC113206998 isoform X2</fullName>
    </submittedName>
</protein>
<accession>A0A9C6XBK3</accession>
<dbReference type="Proteomes" id="UP000504606">
    <property type="component" value="Unplaced"/>
</dbReference>
<reference evidence="2" key="1">
    <citation type="submission" date="2025-08" db="UniProtKB">
        <authorList>
            <consortium name="RefSeq"/>
        </authorList>
    </citation>
    <scope>IDENTIFICATION</scope>
    <source>
        <tissue evidence="2">Whole organism</tissue>
    </source>
</reference>
<evidence type="ECO:0000313" key="2">
    <source>
        <dbReference type="RefSeq" id="XP_052132535.1"/>
    </source>
</evidence>
<dbReference type="PANTHER" id="PTHR46830">
    <property type="entry name" value="TRANSFERASE, PUTATIVE-RELATED"/>
    <property type="match status" value="1"/>
</dbReference>
<name>A0A9C6XBK3_FRAOC</name>
<dbReference type="GeneID" id="113206998"/>
<keyword evidence="1" id="KW-1185">Reference proteome</keyword>
<dbReference type="SUPFAM" id="SSF53448">
    <property type="entry name" value="Nucleotide-diphospho-sugar transferases"/>
    <property type="match status" value="1"/>
</dbReference>
<sequence length="351" mass="40011">MRASARASLGCEGRRLWWAAPLAGVCLLAALAAVLDGPLPLRRQACWSLLWNYDQVLGLADDFEGFDNETGVFSSSGAATMIVPNIVHFLRIGQPEFSFMDYVCVLAAWERQDPDWLMFHTDLFDFRGEYWERLKATPGLREVLQIVPAVEVTHVFGQPLDPGYGKWHGGDVARIHILRKYGGIFLDNDAYLLQSLDELRRFEMSLGWPQGEFLGTQVLVAHRDARFLLAWLESYREAYVGTLWYYNAGQRPTQVALHARPELVHREPVRLGVDMNVIDVLYLERAYDAWRKDMLAVHLFSRHTGLVLFQGWRKGLSYPVTFTEENICAYNVTVLQLAQAVLPRLCARHGL</sequence>
<dbReference type="AlphaFoldDB" id="A0A9C6XBK3"/>
<dbReference type="RefSeq" id="XP_052132535.1">
    <property type="nucleotide sequence ID" value="XM_052276575.1"/>
</dbReference>
<dbReference type="InterPro" id="IPR029044">
    <property type="entry name" value="Nucleotide-diphossugar_trans"/>
</dbReference>
<gene>
    <name evidence="2" type="primary">LOC113206998</name>
</gene>
<dbReference type="Gene3D" id="3.90.550.20">
    <property type="match status" value="1"/>
</dbReference>